<proteinExistence type="predicted"/>
<dbReference type="PANTHER" id="PTHR33164:SF57">
    <property type="entry name" value="MARR-FAMILY TRANSCRIPTIONAL REGULATOR"/>
    <property type="match status" value="1"/>
</dbReference>
<dbReference type="SUPFAM" id="SSF46785">
    <property type="entry name" value="Winged helix' DNA-binding domain"/>
    <property type="match status" value="1"/>
</dbReference>
<dbReference type="PRINTS" id="PR00598">
    <property type="entry name" value="HTHMARR"/>
</dbReference>
<dbReference type="InterPro" id="IPR036388">
    <property type="entry name" value="WH-like_DNA-bd_sf"/>
</dbReference>
<protein>
    <submittedName>
        <fullName evidence="2">MarR family winged helix-turn-helix transcriptional regulator</fullName>
    </submittedName>
</protein>
<reference evidence="3" key="1">
    <citation type="submission" date="2024-04" db="EMBL/GenBank/DDBJ databases">
        <title>Phylogenomic analyses of a clade within the roseobacter group suggest taxonomic reassignments of species of the genera Aestuariivita, Citreicella, Loktanella, Nautella, Pelagibaca, Ruegeria, Thalassobius, Thiobacimonas and Tropicibacter, and the proposal o.</title>
        <authorList>
            <person name="Jeon C.O."/>
        </authorList>
    </citation>
    <scope>NUCLEOTIDE SEQUENCE [LARGE SCALE GENOMIC DNA]</scope>
    <source>
        <strain evidence="3">SS1-5</strain>
    </source>
</reference>
<keyword evidence="3" id="KW-1185">Reference proteome</keyword>
<evidence type="ECO:0000313" key="3">
    <source>
        <dbReference type="Proteomes" id="UP001470809"/>
    </source>
</evidence>
<dbReference type="InterPro" id="IPR039422">
    <property type="entry name" value="MarR/SlyA-like"/>
</dbReference>
<dbReference type="RefSeq" id="WP_373635612.1">
    <property type="nucleotide sequence ID" value="NZ_CP151767.2"/>
</dbReference>
<dbReference type="EMBL" id="CP151767">
    <property type="protein sequence ID" value="WZU69339.2"/>
    <property type="molecule type" value="Genomic_DNA"/>
</dbReference>
<dbReference type="PANTHER" id="PTHR33164">
    <property type="entry name" value="TRANSCRIPTIONAL REGULATOR, MARR FAMILY"/>
    <property type="match status" value="1"/>
</dbReference>
<gene>
    <name evidence="2" type="ORF">AABB31_11110</name>
</gene>
<dbReference type="Pfam" id="PF12802">
    <property type="entry name" value="MarR_2"/>
    <property type="match status" value="1"/>
</dbReference>
<dbReference type="SMART" id="SM00347">
    <property type="entry name" value="HTH_MARR"/>
    <property type="match status" value="1"/>
</dbReference>
<reference evidence="2 3" key="2">
    <citation type="submission" date="2024-08" db="EMBL/GenBank/DDBJ databases">
        <title>Phylogenomic analyses of a clade within the roseobacter group suggest taxonomic reassignments of species of the genera Aestuariivita, Citreicella, Loktanella, Nautella, Pelagibaca, Ruegeria, Thalassobius, Thiobacimonas and Tropicibacter, and the proposal o.</title>
        <authorList>
            <person name="Jeon C.O."/>
        </authorList>
    </citation>
    <scope>NUCLEOTIDE SEQUENCE [LARGE SCALE GENOMIC DNA]</scope>
    <source>
        <strain evidence="2 3">SS1-5</strain>
    </source>
</reference>
<dbReference type="InterPro" id="IPR000835">
    <property type="entry name" value="HTH_MarR-typ"/>
</dbReference>
<organism evidence="2 3">
    <name type="scientific">Yoonia rhodophyticola</name>
    <dbReference type="NCBI Taxonomy" id="3137370"/>
    <lineage>
        <taxon>Bacteria</taxon>
        <taxon>Pseudomonadati</taxon>
        <taxon>Pseudomonadota</taxon>
        <taxon>Alphaproteobacteria</taxon>
        <taxon>Rhodobacterales</taxon>
        <taxon>Paracoccaceae</taxon>
        <taxon>Yoonia</taxon>
    </lineage>
</organism>
<sequence>MDKVTFMTNFSDFDLKDFTPYLLNLAAEASSLGFQKHYKEKYGMLRTEWRVVFHLGQYGPMHAKEICNRARIHKTKVSRAVAALEKKRFLKREQESDDRRHEKLSLTRPGMVAFRDLLVAAQRFDDALVEEFSQHQRDILRKCLTRIARLTD</sequence>
<dbReference type="GO" id="GO:0003700">
    <property type="term" value="F:DNA-binding transcription factor activity"/>
    <property type="evidence" value="ECO:0007669"/>
    <property type="project" value="InterPro"/>
</dbReference>
<evidence type="ECO:0000259" key="1">
    <source>
        <dbReference type="PROSITE" id="PS50995"/>
    </source>
</evidence>
<dbReference type="InterPro" id="IPR036390">
    <property type="entry name" value="WH_DNA-bd_sf"/>
</dbReference>
<dbReference type="Proteomes" id="UP001470809">
    <property type="component" value="Chromosome"/>
</dbReference>
<dbReference type="Gene3D" id="1.10.10.10">
    <property type="entry name" value="Winged helix-like DNA-binding domain superfamily/Winged helix DNA-binding domain"/>
    <property type="match status" value="1"/>
</dbReference>
<name>A0AAN0MDH1_9RHOB</name>
<evidence type="ECO:0000313" key="2">
    <source>
        <dbReference type="EMBL" id="WZU69339.2"/>
    </source>
</evidence>
<accession>A0AAN0MDH1</accession>
<dbReference type="PROSITE" id="PS50995">
    <property type="entry name" value="HTH_MARR_2"/>
    <property type="match status" value="1"/>
</dbReference>
<dbReference type="AlphaFoldDB" id="A0AAN0MDH1"/>
<feature type="domain" description="HTH marR-type" evidence="1">
    <location>
        <begin position="15"/>
        <end position="149"/>
    </location>
</feature>
<dbReference type="KEGG" id="yrh:AABB31_11110"/>